<feature type="chain" id="PRO_5020810207" evidence="1">
    <location>
        <begin position="23"/>
        <end position="117"/>
    </location>
</feature>
<accession>A0A4P7D4L7</accession>
<name>A0A4P7D4L7_9BURK</name>
<dbReference type="InterPro" id="IPR025421">
    <property type="entry name" value="DUF4148"/>
</dbReference>
<feature type="signal peptide" evidence="1">
    <location>
        <begin position="1"/>
        <end position="22"/>
    </location>
</feature>
<proteinExistence type="predicted"/>
<reference evidence="2 3" key="1">
    <citation type="submission" date="2019-03" db="EMBL/GenBank/DDBJ databases">
        <title>Paraburkholderia sp. 7MH5, isolated from subtropical forest soil.</title>
        <authorList>
            <person name="Gao Z.-H."/>
            <person name="Qiu L.-H."/>
        </authorList>
    </citation>
    <scope>NUCLEOTIDE SEQUENCE [LARGE SCALE GENOMIC DNA]</scope>
    <source>
        <strain evidence="2 3">7MH5</strain>
    </source>
</reference>
<keyword evidence="1" id="KW-0732">Signal</keyword>
<dbReference type="KEGG" id="ppai:E1956_42380"/>
<sequence>MKALTCLLIAAAALASPGISFAQNNAPITRAETRADLIRVEQAGYNPSIANDVNYPADIQAAEAKIATQDNQHMANDAVGGTTMSGTSSAGSHLRLPKTTASSCVGPASYCDIFFGS</sequence>
<dbReference type="EMBL" id="CP038151">
    <property type="protein sequence ID" value="QBR03741.1"/>
    <property type="molecule type" value="Genomic_DNA"/>
</dbReference>
<dbReference type="OrthoDB" id="9104200at2"/>
<dbReference type="RefSeq" id="WP_134759440.1">
    <property type="nucleotide sequence ID" value="NZ_CP038151.1"/>
</dbReference>
<evidence type="ECO:0000313" key="2">
    <source>
        <dbReference type="EMBL" id="QBR03741.1"/>
    </source>
</evidence>
<evidence type="ECO:0000313" key="3">
    <source>
        <dbReference type="Proteomes" id="UP000295727"/>
    </source>
</evidence>
<organism evidence="2 3">
    <name type="scientific">Paraburkholderia pallida</name>
    <dbReference type="NCBI Taxonomy" id="2547399"/>
    <lineage>
        <taxon>Bacteria</taxon>
        <taxon>Pseudomonadati</taxon>
        <taxon>Pseudomonadota</taxon>
        <taxon>Betaproteobacteria</taxon>
        <taxon>Burkholderiales</taxon>
        <taxon>Burkholderiaceae</taxon>
        <taxon>Paraburkholderia</taxon>
    </lineage>
</organism>
<keyword evidence="3" id="KW-1185">Reference proteome</keyword>
<evidence type="ECO:0000256" key="1">
    <source>
        <dbReference type="SAM" id="SignalP"/>
    </source>
</evidence>
<dbReference type="Proteomes" id="UP000295727">
    <property type="component" value="Chromosome 4"/>
</dbReference>
<gene>
    <name evidence="2" type="ORF">E1956_42380</name>
</gene>
<protein>
    <submittedName>
        <fullName evidence="2">DUF4148 domain-containing protein</fullName>
    </submittedName>
</protein>
<dbReference type="Pfam" id="PF13663">
    <property type="entry name" value="DUF4148"/>
    <property type="match status" value="1"/>
</dbReference>
<dbReference type="AlphaFoldDB" id="A0A4P7D4L7"/>